<dbReference type="PROSITE" id="PS50158">
    <property type="entry name" value="ZF_CCHC"/>
    <property type="match status" value="1"/>
</dbReference>
<dbReference type="InterPro" id="IPR036875">
    <property type="entry name" value="Znf_CCHC_sf"/>
</dbReference>
<keyword evidence="1" id="KW-0862">Zinc</keyword>
<reference evidence="4" key="2">
    <citation type="submission" date="2025-05" db="UniProtKB">
        <authorList>
            <consortium name="EnsemblMetazoa"/>
        </authorList>
    </citation>
    <scope>IDENTIFICATION</scope>
    <source>
        <strain evidence="4">Foshan</strain>
    </source>
</reference>
<dbReference type="EnsemblMetazoa" id="AALFPA23_003364.R3665">
    <property type="protein sequence ID" value="AALFPA23_003364.P3665"/>
    <property type="gene ID" value="AALFPA23_003364"/>
</dbReference>
<feature type="region of interest" description="Disordered" evidence="2">
    <location>
        <begin position="391"/>
        <end position="421"/>
    </location>
</feature>
<dbReference type="SUPFAM" id="SSF57756">
    <property type="entry name" value="Retrovirus zinc finger-like domains"/>
    <property type="match status" value="1"/>
</dbReference>
<proteinExistence type="predicted"/>
<dbReference type="Proteomes" id="UP000069940">
    <property type="component" value="Unassembled WGS sequence"/>
</dbReference>
<feature type="region of interest" description="Disordered" evidence="2">
    <location>
        <begin position="468"/>
        <end position="512"/>
    </location>
</feature>
<feature type="compositionally biased region" description="Basic and acidic residues" evidence="2">
    <location>
        <begin position="498"/>
        <end position="512"/>
    </location>
</feature>
<organism evidence="4 5">
    <name type="scientific">Aedes albopictus</name>
    <name type="common">Asian tiger mosquito</name>
    <name type="synonym">Stegomyia albopicta</name>
    <dbReference type="NCBI Taxonomy" id="7160"/>
    <lineage>
        <taxon>Eukaryota</taxon>
        <taxon>Metazoa</taxon>
        <taxon>Ecdysozoa</taxon>
        <taxon>Arthropoda</taxon>
        <taxon>Hexapoda</taxon>
        <taxon>Insecta</taxon>
        <taxon>Pterygota</taxon>
        <taxon>Neoptera</taxon>
        <taxon>Endopterygota</taxon>
        <taxon>Diptera</taxon>
        <taxon>Nematocera</taxon>
        <taxon>Culicoidea</taxon>
        <taxon>Culicidae</taxon>
        <taxon>Culicinae</taxon>
        <taxon>Aedini</taxon>
        <taxon>Aedes</taxon>
        <taxon>Stegomyia</taxon>
    </lineage>
</organism>
<name>A0ABM1XVU4_AEDAL</name>
<evidence type="ECO:0000256" key="1">
    <source>
        <dbReference type="PROSITE-ProRule" id="PRU00047"/>
    </source>
</evidence>
<dbReference type="RefSeq" id="XP_029709882.2">
    <property type="nucleotide sequence ID" value="XM_029854022.2"/>
</dbReference>
<dbReference type="Gene3D" id="4.10.60.10">
    <property type="entry name" value="Zinc finger, CCHC-type"/>
    <property type="match status" value="1"/>
</dbReference>
<sequence length="512" mass="56539">MYLKKIHMCIFLYNQLQENEKKASKSESTVKKTSKLTVAVKELAASEARAELMRTELEKAHETILSLQATLRASGNNAVEVNSLESGSDIGAANALRNGGATPYCAPGNSAMETNSVEFGSDIGPSSTRRHGGRAPPINTVEVNGVELGNGIGPSSLHRNSGGEPTMEVSRFMSSVNQISVSTINIPECKSSVEGEGIGKFEFESWKDLLVDSMTLAGITDEPTQFVVFKVKAGAKLMEIFKNTATTMDSPDPQAFPFTNAMHRLKTYFGSSSDIMLQRRKLAMMNQKPDESDVSFIMRVGAIARMCDYGTEKEFEEIVSTVAEQARNKEVRTAALRMLSRKGTLTELIDKVREIQAVAMNEEYYRLRHGIAEQATVASVSVSQGRSQQRFSRAPSNLGRFANHQPRRWDEQGARRPGMSGWKAPGGERCFRCNSMFHKPSDCVAIDQTCLKCGRKGHFKRACKTLIRSGSKRQSESDNSGIESKRIALVNEEENTKEEERPKEADVGDKMY</sequence>
<evidence type="ECO:0000259" key="3">
    <source>
        <dbReference type="PROSITE" id="PS50158"/>
    </source>
</evidence>
<dbReference type="SMART" id="SM00343">
    <property type="entry name" value="ZnF_C2HC"/>
    <property type="match status" value="2"/>
</dbReference>
<dbReference type="InterPro" id="IPR001878">
    <property type="entry name" value="Znf_CCHC"/>
</dbReference>
<keyword evidence="5" id="KW-1185">Reference proteome</keyword>
<protein>
    <recommendedName>
        <fullName evidence="3">CCHC-type domain-containing protein</fullName>
    </recommendedName>
</protein>
<evidence type="ECO:0000313" key="5">
    <source>
        <dbReference type="Proteomes" id="UP000069940"/>
    </source>
</evidence>
<feature type="domain" description="CCHC-type" evidence="3">
    <location>
        <begin position="450"/>
        <end position="464"/>
    </location>
</feature>
<accession>A0ABM1XVU4</accession>
<keyword evidence="1" id="KW-0863">Zinc-finger</keyword>
<evidence type="ECO:0000256" key="2">
    <source>
        <dbReference type="SAM" id="MobiDB-lite"/>
    </source>
</evidence>
<dbReference type="GeneID" id="115255833"/>
<keyword evidence="1" id="KW-0479">Metal-binding</keyword>
<reference evidence="5" key="1">
    <citation type="journal article" date="2015" name="Proc. Natl. Acad. Sci. U.S.A.">
        <title>Genome sequence of the Asian Tiger mosquito, Aedes albopictus, reveals insights into its biology, genetics, and evolution.</title>
        <authorList>
            <person name="Chen X.G."/>
            <person name="Jiang X."/>
            <person name="Gu J."/>
            <person name="Xu M."/>
            <person name="Wu Y."/>
            <person name="Deng Y."/>
            <person name="Zhang C."/>
            <person name="Bonizzoni M."/>
            <person name="Dermauw W."/>
            <person name="Vontas J."/>
            <person name="Armbruster P."/>
            <person name="Huang X."/>
            <person name="Yang Y."/>
            <person name="Zhang H."/>
            <person name="He W."/>
            <person name="Peng H."/>
            <person name="Liu Y."/>
            <person name="Wu K."/>
            <person name="Chen J."/>
            <person name="Lirakis M."/>
            <person name="Topalis P."/>
            <person name="Van Leeuwen T."/>
            <person name="Hall A.B."/>
            <person name="Jiang X."/>
            <person name="Thorpe C."/>
            <person name="Mueller R.L."/>
            <person name="Sun C."/>
            <person name="Waterhouse R.M."/>
            <person name="Yan G."/>
            <person name="Tu Z.J."/>
            <person name="Fang X."/>
            <person name="James A.A."/>
        </authorList>
    </citation>
    <scope>NUCLEOTIDE SEQUENCE [LARGE SCALE GENOMIC DNA]</scope>
    <source>
        <strain evidence="5">Foshan</strain>
    </source>
</reference>
<evidence type="ECO:0000313" key="4">
    <source>
        <dbReference type="EnsemblMetazoa" id="AALFPA23_003364.P3665"/>
    </source>
</evidence>